<dbReference type="Gene3D" id="3.50.4.10">
    <property type="entry name" value="Hepatocyte Growth Factor"/>
    <property type="match status" value="1"/>
</dbReference>
<dbReference type="GO" id="GO:0005576">
    <property type="term" value="C:extracellular region"/>
    <property type="evidence" value="ECO:0007669"/>
    <property type="project" value="InterPro"/>
</dbReference>
<evidence type="ECO:0000259" key="4">
    <source>
        <dbReference type="SMART" id="SM00223"/>
    </source>
</evidence>
<protein>
    <recommendedName>
        <fullName evidence="4">Apple domain-containing protein</fullName>
    </recommendedName>
</protein>
<dbReference type="RefSeq" id="XP_008863492.1">
    <property type="nucleotide sequence ID" value="XM_008865270.1"/>
</dbReference>
<sequence>MARRWIGVGAAFAFAMAVAPTIVMGATVEDTKLQVKRPFIGKIGELVNITLSIPVGKRVHHRIVATKSQTQFMGLRFSTFDLAPGDSLQVFSDSNSFTYSGHGPSSHFSDNVHGNALEFLYTPGHSHASTSHEGITITAVLEGFPSSTGREDVCGVQPQWWPNVCNATKLPDAYKNSKSIARLTMDGIKYGTGFLVGCDGYFLTNNHNVNTKASASTLKFEFGAESATCRDPCNSVALGCPGSVVVTGANLLATDETLDYSLLQLSPRNRARVAQFGYLSLRKTAPTLHEPIYVIHHPDGFPKAFTDRLENGTETVVTSVSVHNECGKDQVGYMADTRGGSSGSPVFGRVDHKVIALHHCGGCENVAHAMSKIVADLKKKLKGNVPRCFFHSHEAKSTCSLPEEHVEFVGYDCGSVLAANPALCCGLCSKHKRCKAFTWTKLDRHADGGTCWFKSMVGTPVHTLGGVSGVVLGE</sequence>
<dbReference type="GeneID" id="20078974"/>
<dbReference type="InterPro" id="IPR003609">
    <property type="entry name" value="Pan_app"/>
</dbReference>
<dbReference type="InterPro" id="IPR009003">
    <property type="entry name" value="Peptidase_S1_PA"/>
</dbReference>
<evidence type="ECO:0000256" key="1">
    <source>
        <dbReference type="ARBA" id="ARBA00022737"/>
    </source>
</evidence>
<dbReference type="CDD" id="cd01100">
    <property type="entry name" value="APPLE_Factor_XI_like"/>
    <property type="match status" value="1"/>
</dbReference>
<organism evidence="5">
    <name type="scientific">Aphanomyces invadans</name>
    <dbReference type="NCBI Taxonomy" id="157072"/>
    <lineage>
        <taxon>Eukaryota</taxon>
        <taxon>Sar</taxon>
        <taxon>Stramenopiles</taxon>
        <taxon>Oomycota</taxon>
        <taxon>Saprolegniomycetes</taxon>
        <taxon>Saprolegniales</taxon>
        <taxon>Verrucalvaceae</taxon>
        <taxon>Aphanomyces</taxon>
    </lineage>
</organism>
<dbReference type="InterPro" id="IPR000177">
    <property type="entry name" value="Apple"/>
</dbReference>
<dbReference type="SMART" id="SM00223">
    <property type="entry name" value="APPLE"/>
    <property type="match status" value="1"/>
</dbReference>
<dbReference type="VEuPathDB" id="FungiDB:H310_01924"/>
<keyword evidence="1" id="KW-0677">Repeat</keyword>
<evidence type="ECO:0000256" key="2">
    <source>
        <dbReference type="ARBA" id="ARBA00023026"/>
    </source>
</evidence>
<dbReference type="GO" id="GO:0006508">
    <property type="term" value="P:proteolysis"/>
    <property type="evidence" value="ECO:0007669"/>
    <property type="project" value="InterPro"/>
</dbReference>
<feature type="domain" description="Apple" evidence="4">
    <location>
        <begin position="399"/>
        <end position="473"/>
    </location>
</feature>
<dbReference type="SUPFAM" id="SSF50494">
    <property type="entry name" value="Trypsin-like serine proteases"/>
    <property type="match status" value="1"/>
</dbReference>
<dbReference type="EMBL" id="KI913954">
    <property type="protein sequence ID" value="ETW07399.1"/>
    <property type="molecule type" value="Genomic_DNA"/>
</dbReference>
<dbReference type="STRING" id="157072.A0A024UMA7"/>
<dbReference type="OrthoDB" id="62371at2759"/>
<gene>
    <name evidence="5" type="ORF">H310_01924</name>
</gene>
<reference evidence="5" key="1">
    <citation type="submission" date="2013-12" db="EMBL/GenBank/DDBJ databases">
        <title>The Genome Sequence of Aphanomyces invadans NJM9701.</title>
        <authorList>
            <consortium name="The Broad Institute Genomics Platform"/>
            <person name="Russ C."/>
            <person name="Tyler B."/>
            <person name="van West P."/>
            <person name="Dieguez-Uribeondo J."/>
            <person name="Young S.K."/>
            <person name="Zeng Q."/>
            <person name="Gargeya S."/>
            <person name="Fitzgerald M."/>
            <person name="Abouelleil A."/>
            <person name="Alvarado L."/>
            <person name="Chapman S.B."/>
            <person name="Gainer-Dewar J."/>
            <person name="Goldberg J."/>
            <person name="Griggs A."/>
            <person name="Gujja S."/>
            <person name="Hansen M."/>
            <person name="Howarth C."/>
            <person name="Imamovic A."/>
            <person name="Ireland A."/>
            <person name="Larimer J."/>
            <person name="McCowan C."/>
            <person name="Murphy C."/>
            <person name="Pearson M."/>
            <person name="Poon T.W."/>
            <person name="Priest M."/>
            <person name="Roberts A."/>
            <person name="Saif S."/>
            <person name="Shea T."/>
            <person name="Sykes S."/>
            <person name="Wortman J."/>
            <person name="Nusbaum C."/>
            <person name="Birren B."/>
        </authorList>
    </citation>
    <scope>NUCLEOTIDE SEQUENCE [LARGE SCALE GENOMIC DNA]</scope>
    <source>
        <strain evidence="5">NJM9701</strain>
    </source>
</reference>
<accession>A0A024UMA7</accession>
<dbReference type="Gene3D" id="2.40.10.10">
    <property type="entry name" value="Trypsin-like serine proteases"/>
    <property type="match status" value="2"/>
</dbReference>
<name>A0A024UMA7_9STRA</name>
<dbReference type="PANTHER" id="PTHR36234:SF5">
    <property type="entry name" value="LYSYL ENDOPEPTIDASE"/>
    <property type="match status" value="1"/>
</dbReference>
<keyword evidence="3" id="KW-1015">Disulfide bond</keyword>
<evidence type="ECO:0000256" key="3">
    <source>
        <dbReference type="ARBA" id="ARBA00023157"/>
    </source>
</evidence>
<dbReference type="Pfam" id="PF13365">
    <property type="entry name" value="Trypsin_2"/>
    <property type="match status" value="1"/>
</dbReference>
<dbReference type="Pfam" id="PF14295">
    <property type="entry name" value="PAN_4"/>
    <property type="match status" value="1"/>
</dbReference>
<dbReference type="AlphaFoldDB" id="A0A024UMA7"/>
<dbReference type="InterPro" id="IPR043504">
    <property type="entry name" value="Peptidase_S1_PA_chymotrypsin"/>
</dbReference>
<proteinExistence type="predicted"/>
<dbReference type="PANTHER" id="PTHR36234">
    <property type="entry name" value="LYSYL ENDOPEPTIDASE"/>
    <property type="match status" value="1"/>
</dbReference>
<evidence type="ECO:0000313" key="5">
    <source>
        <dbReference type="EMBL" id="ETW07399.1"/>
    </source>
</evidence>
<keyword evidence="2" id="KW-0843">Virulence</keyword>